<comment type="caution">
    <text evidence="6">The sequence shown here is derived from an EMBL/GenBank/DDBJ whole genome shotgun (WGS) entry which is preliminary data.</text>
</comment>
<evidence type="ECO:0000256" key="4">
    <source>
        <dbReference type="ARBA" id="ARBA00023163"/>
    </source>
</evidence>
<dbReference type="InterPro" id="IPR005119">
    <property type="entry name" value="LysR_subst-bd"/>
</dbReference>
<protein>
    <submittedName>
        <fullName evidence="6">LysR family transcriptional regulator</fullName>
    </submittedName>
</protein>
<evidence type="ECO:0000259" key="5">
    <source>
        <dbReference type="PROSITE" id="PS50931"/>
    </source>
</evidence>
<proteinExistence type="inferred from homology"/>
<gene>
    <name evidence="6" type="ORF">GCM10023095_26110</name>
</gene>
<dbReference type="PANTHER" id="PTHR30419:SF8">
    <property type="entry name" value="NITROGEN ASSIMILATION TRANSCRIPTIONAL ACTIVATOR-RELATED"/>
    <property type="match status" value="1"/>
</dbReference>
<feature type="domain" description="HTH lysR-type" evidence="5">
    <location>
        <begin position="17"/>
        <end position="74"/>
    </location>
</feature>
<accession>A0ABP8QED0</accession>
<sequence>MNFYYKFYANKEWVIAMDIRALRYFVELVRQQSFTRASERLCVTQPTISKMVRSLEEEIGEPLLDRQGHSFQLTEAGQLLLARAQSILAELAQLQSELTDLQRLRRGRLRLGIPPMVGQIYAPLIRRYRQRYPEVEISIVEYGGRHLEQAVSDGELDVALTMLPTRSGEVLQSLALAEHPVLAVLPGQAEIPAGPLALSDLQQIPFLLYTHAFTLSERLEQGCQACGFEPTVAARSSQWDFLAAMVRSGMGVAFLPEPICRQLDLQELRCQPLTPPLLWRLGVIWHGQRYLSRAAEAWLQLCREQQAG</sequence>
<dbReference type="SUPFAM" id="SSF53850">
    <property type="entry name" value="Periplasmic binding protein-like II"/>
    <property type="match status" value="1"/>
</dbReference>
<dbReference type="EMBL" id="BAABFC010000018">
    <property type="protein sequence ID" value="GAA4502042.1"/>
    <property type="molecule type" value="Genomic_DNA"/>
</dbReference>
<keyword evidence="3" id="KW-0238">DNA-binding</keyword>
<dbReference type="PROSITE" id="PS50931">
    <property type="entry name" value="HTH_LYSR"/>
    <property type="match status" value="1"/>
</dbReference>
<dbReference type="PRINTS" id="PR00039">
    <property type="entry name" value="HTHLYSR"/>
</dbReference>
<dbReference type="SUPFAM" id="SSF46785">
    <property type="entry name" value="Winged helix' DNA-binding domain"/>
    <property type="match status" value="1"/>
</dbReference>
<dbReference type="Pfam" id="PF03466">
    <property type="entry name" value="LysR_substrate"/>
    <property type="match status" value="1"/>
</dbReference>
<evidence type="ECO:0000256" key="1">
    <source>
        <dbReference type="ARBA" id="ARBA00009437"/>
    </source>
</evidence>
<dbReference type="InterPro" id="IPR036388">
    <property type="entry name" value="WH-like_DNA-bd_sf"/>
</dbReference>
<dbReference type="Gene3D" id="1.10.10.10">
    <property type="entry name" value="Winged helix-like DNA-binding domain superfamily/Winged helix DNA-binding domain"/>
    <property type="match status" value="1"/>
</dbReference>
<keyword evidence="4" id="KW-0804">Transcription</keyword>
<evidence type="ECO:0000313" key="7">
    <source>
        <dbReference type="Proteomes" id="UP001501321"/>
    </source>
</evidence>
<dbReference type="Proteomes" id="UP001501321">
    <property type="component" value="Unassembled WGS sequence"/>
</dbReference>
<reference evidence="7" key="1">
    <citation type="journal article" date="2019" name="Int. J. Syst. Evol. Microbiol.">
        <title>The Global Catalogue of Microorganisms (GCM) 10K type strain sequencing project: providing services to taxonomists for standard genome sequencing and annotation.</title>
        <authorList>
            <consortium name="The Broad Institute Genomics Platform"/>
            <consortium name="The Broad Institute Genome Sequencing Center for Infectious Disease"/>
            <person name="Wu L."/>
            <person name="Ma J."/>
        </authorList>
    </citation>
    <scope>NUCLEOTIDE SEQUENCE [LARGE SCALE GENOMIC DNA]</scope>
    <source>
        <strain evidence="7">JCM 32226</strain>
    </source>
</reference>
<name>A0ABP8QED0_9GAMM</name>
<dbReference type="PANTHER" id="PTHR30419">
    <property type="entry name" value="HTH-TYPE TRANSCRIPTIONAL REGULATOR YBHD"/>
    <property type="match status" value="1"/>
</dbReference>
<keyword evidence="7" id="KW-1185">Reference proteome</keyword>
<dbReference type="InterPro" id="IPR000847">
    <property type="entry name" value="LysR_HTH_N"/>
</dbReference>
<dbReference type="InterPro" id="IPR050950">
    <property type="entry name" value="HTH-type_LysR_regulators"/>
</dbReference>
<evidence type="ECO:0000256" key="3">
    <source>
        <dbReference type="ARBA" id="ARBA00023125"/>
    </source>
</evidence>
<dbReference type="Pfam" id="PF00126">
    <property type="entry name" value="HTH_1"/>
    <property type="match status" value="1"/>
</dbReference>
<dbReference type="Gene3D" id="3.40.190.10">
    <property type="entry name" value="Periplasmic binding protein-like II"/>
    <property type="match status" value="2"/>
</dbReference>
<comment type="similarity">
    <text evidence="1">Belongs to the LysR transcriptional regulatory family.</text>
</comment>
<dbReference type="InterPro" id="IPR036390">
    <property type="entry name" value="WH_DNA-bd_sf"/>
</dbReference>
<organism evidence="6 7">
    <name type="scientific">Pseudaeromonas paramecii</name>
    <dbReference type="NCBI Taxonomy" id="2138166"/>
    <lineage>
        <taxon>Bacteria</taxon>
        <taxon>Pseudomonadati</taxon>
        <taxon>Pseudomonadota</taxon>
        <taxon>Gammaproteobacteria</taxon>
        <taxon>Aeromonadales</taxon>
        <taxon>Aeromonadaceae</taxon>
        <taxon>Pseudaeromonas</taxon>
    </lineage>
</organism>
<keyword evidence="2" id="KW-0805">Transcription regulation</keyword>
<evidence type="ECO:0000256" key="2">
    <source>
        <dbReference type="ARBA" id="ARBA00023015"/>
    </source>
</evidence>
<evidence type="ECO:0000313" key="6">
    <source>
        <dbReference type="EMBL" id="GAA4502042.1"/>
    </source>
</evidence>
<dbReference type="CDD" id="cd08438">
    <property type="entry name" value="PBP2_CidR"/>
    <property type="match status" value="1"/>
</dbReference>